<name>A0A835CZI2_TETSI</name>
<proteinExistence type="predicted"/>
<evidence type="ECO:0000256" key="1">
    <source>
        <dbReference type="SAM" id="MobiDB-lite"/>
    </source>
</evidence>
<organism evidence="2 3">
    <name type="scientific">Tetracentron sinense</name>
    <name type="common">Spur-leaf</name>
    <dbReference type="NCBI Taxonomy" id="13715"/>
    <lineage>
        <taxon>Eukaryota</taxon>
        <taxon>Viridiplantae</taxon>
        <taxon>Streptophyta</taxon>
        <taxon>Embryophyta</taxon>
        <taxon>Tracheophyta</taxon>
        <taxon>Spermatophyta</taxon>
        <taxon>Magnoliopsida</taxon>
        <taxon>Trochodendrales</taxon>
        <taxon>Trochodendraceae</taxon>
        <taxon>Tetracentron</taxon>
    </lineage>
</organism>
<dbReference type="Proteomes" id="UP000655225">
    <property type="component" value="Unassembled WGS sequence"/>
</dbReference>
<evidence type="ECO:0000313" key="2">
    <source>
        <dbReference type="EMBL" id="KAF8377890.1"/>
    </source>
</evidence>
<protein>
    <submittedName>
        <fullName evidence="2">Uncharacterized protein</fullName>
    </submittedName>
</protein>
<reference evidence="2 3" key="1">
    <citation type="submission" date="2020-04" db="EMBL/GenBank/DDBJ databases">
        <title>Plant Genome Project.</title>
        <authorList>
            <person name="Zhang R.-G."/>
        </authorList>
    </citation>
    <scope>NUCLEOTIDE SEQUENCE [LARGE SCALE GENOMIC DNA]</scope>
    <source>
        <strain evidence="2">YNK0</strain>
        <tissue evidence="2">Leaf</tissue>
    </source>
</reference>
<sequence length="112" mass="13155">MWMGEESEAMVTQREMELVYRICDPYECYEVLFGSFGGKSFMSFPPKWKRFIGLDQHPFERKKNADQPRSTANEKERLPATSMGMESKIMSRSSDILHGHHLLWMVFLLVCE</sequence>
<comment type="caution">
    <text evidence="2">The sequence shown here is derived from an EMBL/GenBank/DDBJ whole genome shotgun (WGS) entry which is preliminary data.</text>
</comment>
<gene>
    <name evidence="2" type="ORF">HHK36_031278</name>
</gene>
<dbReference type="EMBL" id="JABCRI010000024">
    <property type="protein sequence ID" value="KAF8377890.1"/>
    <property type="molecule type" value="Genomic_DNA"/>
</dbReference>
<keyword evidence="3" id="KW-1185">Reference proteome</keyword>
<accession>A0A835CZI2</accession>
<feature type="region of interest" description="Disordered" evidence="1">
    <location>
        <begin position="59"/>
        <end position="83"/>
    </location>
</feature>
<dbReference type="AlphaFoldDB" id="A0A835CZI2"/>
<evidence type="ECO:0000313" key="3">
    <source>
        <dbReference type="Proteomes" id="UP000655225"/>
    </source>
</evidence>
<feature type="compositionally biased region" description="Basic and acidic residues" evidence="1">
    <location>
        <begin position="59"/>
        <end position="78"/>
    </location>
</feature>